<evidence type="ECO:0000313" key="4">
    <source>
        <dbReference type="Proteomes" id="UP001596390"/>
    </source>
</evidence>
<comment type="caution">
    <text evidence="3">The sequence shown here is derived from an EMBL/GenBank/DDBJ whole genome shotgun (WGS) entry which is preliminary data.</text>
</comment>
<gene>
    <name evidence="3" type="ORF">ACFQMK_09235</name>
</gene>
<dbReference type="AlphaFoldDB" id="A0ABD5YI87"/>
<proteinExistence type="predicted"/>
<evidence type="ECO:0008006" key="5">
    <source>
        <dbReference type="Google" id="ProtNLM"/>
    </source>
</evidence>
<feature type="transmembrane region" description="Helical" evidence="2">
    <location>
        <begin position="154"/>
        <end position="176"/>
    </location>
</feature>
<feature type="transmembrane region" description="Helical" evidence="2">
    <location>
        <begin position="72"/>
        <end position="93"/>
    </location>
</feature>
<evidence type="ECO:0000256" key="1">
    <source>
        <dbReference type="SAM" id="MobiDB-lite"/>
    </source>
</evidence>
<name>A0ABD5YI87_9EURY</name>
<feature type="region of interest" description="Disordered" evidence="1">
    <location>
        <begin position="1"/>
        <end position="60"/>
    </location>
</feature>
<dbReference type="EMBL" id="JBHSZZ010000032">
    <property type="protein sequence ID" value="MFC7187066.1"/>
    <property type="molecule type" value="Genomic_DNA"/>
</dbReference>
<evidence type="ECO:0000256" key="2">
    <source>
        <dbReference type="SAM" id="Phobius"/>
    </source>
</evidence>
<keyword evidence="4" id="KW-1185">Reference proteome</keyword>
<feature type="transmembrane region" description="Helical" evidence="2">
    <location>
        <begin position="128"/>
        <end position="148"/>
    </location>
</feature>
<reference evidence="3 4" key="1">
    <citation type="journal article" date="2019" name="Int. J. Syst. Evol. Microbiol.">
        <title>The Global Catalogue of Microorganisms (GCM) 10K type strain sequencing project: providing services to taxonomists for standard genome sequencing and annotation.</title>
        <authorList>
            <consortium name="The Broad Institute Genomics Platform"/>
            <consortium name="The Broad Institute Genome Sequencing Center for Infectious Disease"/>
            <person name="Wu L."/>
            <person name="Ma J."/>
        </authorList>
    </citation>
    <scope>NUCLEOTIDE SEQUENCE [LARGE SCALE GENOMIC DNA]</scope>
    <source>
        <strain evidence="3 4">Q85</strain>
    </source>
</reference>
<feature type="compositionally biased region" description="Acidic residues" evidence="1">
    <location>
        <begin position="9"/>
        <end position="27"/>
    </location>
</feature>
<sequence length="190" mass="18470">MQPSKEEAASDGDPMDDLDDLLDDDLAGGESTASSDDAGSDATAGGSSERAAGASDDGGRVGTSGRWFSAKAFALSLVAVAAGVFVGGAIPLIGGTIGSAGGVFLAAFLIGLVLSARRYVETGIAGGAAGAAVAVTNVLGVGFLPIGIDYLQQWGLPLLAVGGGVGLVVALVGHYFGRDLRAGLTTDVGG</sequence>
<keyword evidence="2" id="KW-0812">Transmembrane</keyword>
<evidence type="ECO:0000313" key="3">
    <source>
        <dbReference type="EMBL" id="MFC7187066.1"/>
    </source>
</evidence>
<organism evidence="3 4">
    <name type="scientific">Halorubrum yunnanense</name>
    <dbReference type="NCBI Taxonomy" id="1526162"/>
    <lineage>
        <taxon>Archaea</taxon>
        <taxon>Methanobacteriati</taxon>
        <taxon>Methanobacteriota</taxon>
        <taxon>Stenosarchaea group</taxon>
        <taxon>Halobacteria</taxon>
        <taxon>Halobacteriales</taxon>
        <taxon>Haloferacaceae</taxon>
        <taxon>Halorubrum</taxon>
    </lineage>
</organism>
<feature type="compositionally biased region" description="Low complexity" evidence="1">
    <location>
        <begin position="28"/>
        <end position="55"/>
    </location>
</feature>
<keyword evidence="2" id="KW-0472">Membrane</keyword>
<protein>
    <recommendedName>
        <fullName evidence="5">DUF5518 domain-containing protein</fullName>
    </recommendedName>
</protein>
<dbReference type="RefSeq" id="WP_267664148.1">
    <property type="nucleotide sequence ID" value="NZ_JAODIX010000032.1"/>
</dbReference>
<keyword evidence="2" id="KW-1133">Transmembrane helix</keyword>
<feature type="transmembrane region" description="Helical" evidence="2">
    <location>
        <begin position="99"/>
        <end position="116"/>
    </location>
</feature>
<accession>A0ABD5YI87</accession>
<dbReference type="Proteomes" id="UP001596390">
    <property type="component" value="Unassembled WGS sequence"/>
</dbReference>